<dbReference type="AlphaFoldDB" id="A0A6J4HLM3"/>
<name>A0A6J4HLM3_9PROT</name>
<reference evidence="1" key="1">
    <citation type="submission" date="2020-02" db="EMBL/GenBank/DDBJ databases">
        <authorList>
            <person name="Meier V. D."/>
        </authorList>
    </citation>
    <scope>NUCLEOTIDE SEQUENCE</scope>
    <source>
        <strain evidence="1">AVDCRST_MAG27</strain>
    </source>
</reference>
<dbReference type="EMBL" id="CADCTD010000025">
    <property type="protein sequence ID" value="CAA9226721.1"/>
    <property type="molecule type" value="Genomic_DNA"/>
</dbReference>
<proteinExistence type="predicted"/>
<gene>
    <name evidence="1" type="ORF">AVDCRST_MAG27-760</name>
</gene>
<sequence>MTAEIDRAMGFAPDHDSPIPYMQRTRDYYRAIGYDPYRWAHYREVPFSPLRRPLAESRVTLITTAAPFDPAKGDQGPGAPYNSAAKFYDVYSGRTDEEHDLRISHIAYDRKHSPATDPGAWFPLQALRDAAAAGRIGGLTEHFHGAPTNRSHRHTVETDCPEILSRCLRDGAELAVLVPNCPVCHQTVSLTARHLEQHGIPTVVMGCAKDIVEHCGVPRFLFSDFPLGNAAGRPHDPASQAATLELALRLLETAIAPRTTLQSPQRWDGTGEWKLDYLNLEQIGPEELDRRREEFLRQKAIAKDLREKAA</sequence>
<organism evidence="1">
    <name type="scientific">uncultured Craurococcus sp</name>
    <dbReference type="NCBI Taxonomy" id="1135998"/>
    <lineage>
        <taxon>Bacteria</taxon>
        <taxon>Pseudomonadati</taxon>
        <taxon>Pseudomonadota</taxon>
        <taxon>Alphaproteobacteria</taxon>
        <taxon>Acetobacterales</taxon>
        <taxon>Acetobacteraceae</taxon>
        <taxon>Craurococcus</taxon>
        <taxon>environmental samples</taxon>
    </lineage>
</organism>
<evidence type="ECO:0000313" key="1">
    <source>
        <dbReference type="EMBL" id="CAA9226721.1"/>
    </source>
</evidence>
<accession>A0A6J4HLM3</accession>
<protein>
    <submittedName>
        <fullName evidence="1">Similar to D-proline reductase, 26 kDa subunit</fullName>
    </submittedName>
</protein>